<accession>A0ABN1PA70</accession>
<dbReference type="RefSeq" id="WP_344052832.1">
    <property type="nucleotide sequence ID" value="NZ_BAAAHG010000046.1"/>
</dbReference>
<organism evidence="1 2">
    <name type="scientific">Streptomyces thermoalcalitolerans</name>
    <dbReference type="NCBI Taxonomy" id="65605"/>
    <lineage>
        <taxon>Bacteria</taxon>
        <taxon>Bacillati</taxon>
        <taxon>Actinomycetota</taxon>
        <taxon>Actinomycetes</taxon>
        <taxon>Kitasatosporales</taxon>
        <taxon>Streptomycetaceae</taxon>
        <taxon>Streptomyces</taxon>
    </lineage>
</organism>
<evidence type="ECO:0000313" key="1">
    <source>
        <dbReference type="EMBL" id="GAA0925082.1"/>
    </source>
</evidence>
<proteinExistence type="predicted"/>
<gene>
    <name evidence="1" type="ORF">GCM10009549_45940</name>
</gene>
<reference evidence="1 2" key="1">
    <citation type="journal article" date="2019" name="Int. J. Syst. Evol. Microbiol.">
        <title>The Global Catalogue of Microorganisms (GCM) 10K type strain sequencing project: providing services to taxonomists for standard genome sequencing and annotation.</title>
        <authorList>
            <consortium name="The Broad Institute Genomics Platform"/>
            <consortium name="The Broad Institute Genome Sequencing Center for Infectious Disease"/>
            <person name="Wu L."/>
            <person name="Ma J."/>
        </authorList>
    </citation>
    <scope>NUCLEOTIDE SEQUENCE [LARGE SCALE GENOMIC DNA]</scope>
    <source>
        <strain evidence="1 2">JCM 10673</strain>
    </source>
</reference>
<evidence type="ECO:0000313" key="2">
    <source>
        <dbReference type="Proteomes" id="UP001501005"/>
    </source>
</evidence>
<dbReference type="EMBL" id="BAAAHG010000046">
    <property type="protein sequence ID" value="GAA0925082.1"/>
    <property type="molecule type" value="Genomic_DNA"/>
</dbReference>
<name>A0ABN1PA70_9ACTN</name>
<comment type="caution">
    <text evidence="1">The sequence shown here is derived from an EMBL/GenBank/DDBJ whole genome shotgun (WGS) entry which is preliminary data.</text>
</comment>
<protein>
    <submittedName>
        <fullName evidence="1">Uncharacterized protein</fullName>
    </submittedName>
</protein>
<keyword evidence="2" id="KW-1185">Reference proteome</keyword>
<dbReference type="Proteomes" id="UP001501005">
    <property type="component" value="Unassembled WGS sequence"/>
</dbReference>
<sequence>MNSQTPPERWSALAALVLLELFDQALHGERRLGEVSDHTAGGRPEGRPPAGVLNRALAFWEKKNEIPLQAFEELSSLVRKWQKSALTPSDERRVAELLEVMNLPDAARIWWEKAAKSGDEDAKDYLEVLHEEQKHFKQVTLLHARIAALRHKICEPREPEESQENYWREEVGKHLTKSELSRFFAEIEQFLANPDQVADGGRIY</sequence>